<comment type="caution">
    <text evidence="1">The sequence shown here is derived from an EMBL/GenBank/DDBJ whole genome shotgun (WGS) entry which is preliminary data.</text>
</comment>
<name>A0A7J6Q8K4_PEROL</name>
<sequence>MSSLSSAAEGWKKRLQKETMGVAESFGICSTAMGLIKQSYRTFGVLCNEYRKLAEGAIKVAEGQGRGPENFTTIAIGSELFESVAPKFFGLQLLVLRAFKCAGQRSASSALYSDILRLLSSLPLCKAGIGAASSFEQNNNAVMWEFRARHTVAGLDPLRSRVNDLNISQLRSLASAADAVKDSYDHKIGGGAYVPQSALIDKLGIHKLAAIHIIEKKLRATTLNVIKLKHRTFGLLCDEQRNVSNTVIQTAEKSGMKPKKVITYILGR</sequence>
<gene>
    <name evidence="1" type="ORF">FOZ62_021772</name>
</gene>
<protein>
    <submittedName>
        <fullName evidence="1">Uncharacterized protein</fullName>
    </submittedName>
</protein>
<organism evidence="1 2">
    <name type="scientific">Perkinsus olseni</name>
    <name type="common">Perkinsus atlanticus</name>
    <dbReference type="NCBI Taxonomy" id="32597"/>
    <lineage>
        <taxon>Eukaryota</taxon>
        <taxon>Sar</taxon>
        <taxon>Alveolata</taxon>
        <taxon>Perkinsozoa</taxon>
        <taxon>Perkinsea</taxon>
        <taxon>Perkinsida</taxon>
        <taxon>Perkinsidae</taxon>
        <taxon>Perkinsus</taxon>
    </lineage>
</organism>
<dbReference type="EMBL" id="JABANM010031255">
    <property type="protein sequence ID" value="KAF4704904.1"/>
    <property type="molecule type" value="Genomic_DNA"/>
</dbReference>
<evidence type="ECO:0000313" key="1">
    <source>
        <dbReference type="EMBL" id="KAF4704904.1"/>
    </source>
</evidence>
<dbReference type="Proteomes" id="UP000574390">
    <property type="component" value="Unassembled WGS sequence"/>
</dbReference>
<dbReference type="AlphaFoldDB" id="A0A7J6Q8K4"/>
<evidence type="ECO:0000313" key="2">
    <source>
        <dbReference type="Proteomes" id="UP000574390"/>
    </source>
</evidence>
<proteinExistence type="predicted"/>
<accession>A0A7J6Q8K4</accession>
<reference evidence="1 2" key="1">
    <citation type="submission" date="2020-04" db="EMBL/GenBank/DDBJ databases">
        <title>Perkinsus olseni comparative genomics.</title>
        <authorList>
            <person name="Bogema D.R."/>
        </authorList>
    </citation>
    <scope>NUCLEOTIDE SEQUENCE [LARGE SCALE GENOMIC DNA]</scope>
    <source>
        <strain evidence="1">ATCC PRA-205</strain>
    </source>
</reference>